<keyword evidence="2" id="KW-0732">Signal</keyword>
<keyword evidence="1" id="KW-0812">Transmembrane</keyword>
<keyword evidence="1" id="KW-0472">Membrane</keyword>
<protein>
    <submittedName>
        <fullName evidence="3">Uncharacterized protein</fullName>
    </submittedName>
</protein>
<dbReference type="Proteomes" id="UP000600139">
    <property type="component" value="Unassembled WGS sequence"/>
</dbReference>
<evidence type="ECO:0000313" key="3">
    <source>
        <dbReference type="EMBL" id="MBK1817486.1"/>
    </source>
</evidence>
<proteinExistence type="predicted"/>
<reference evidence="3" key="1">
    <citation type="submission" date="2021-01" db="EMBL/GenBank/DDBJ databases">
        <title>Modified the classification status of verrucomicrobia.</title>
        <authorList>
            <person name="Feng X."/>
        </authorList>
    </citation>
    <scope>NUCLEOTIDE SEQUENCE</scope>
    <source>
        <strain evidence="3">JCM 18052</strain>
    </source>
</reference>
<comment type="caution">
    <text evidence="3">The sequence shown here is derived from an EMBL/GenBank/DDBJ whole genome shotgun (WGS) entry which is preliminary data.</text>
</comment>
<dbReference type="EMBL" id="JAENIK010000012">
    <property type="protein sequence ID" value="MBK1817486.1"/>
    <property type="molecule type" value="Genomic_DNA"/>
</dbReference>
<name>A0A934R785_9BACT</name>
<dbReference type="AlphaFoldDB" id="A0A934R785"/>
<evidence type="ECO:0000256" key="1">
    <source>
        <dbReference type="SAM" id="Phobius"/>
    </source>
</evidence>
<feature type="signal peptide" evidence="2">
    <location>
        <begin position="1"/>
        <end position="18"/>
    </location>
</feature>
<dbReference type="RefSeq" id="WP_200352426.1">
    <property type="nucleotide sequence ID" value="NZ_BAABHZ010000001.1"/>
</dbReference>
<dbReference type="PROSITE" id="PS51257">
    <property type="entry name" value="PROKAR_LIPOPROTEIN"/>
    <property type="match status" value="1"/>
</dbReference>
<accession>A0A934R785</accession>
<feature type="chain" id="PRO_5037552201" evidence="2">
    <location>
        <begin position="19"/>
        <end position="187"/>
    </location>
</feature>
<organism evidence="3 4">
    <name type="scientific">Luteolibacter yonseiensis</name>
    <dbReference type="NCBI Taxonomy" id="1144680"/>
    <lineage>
        <taxon>Bacteria</taxon>
        <taxon>Pseudomonadati</taxon>
        <taxon>Verrucomicrobiota</taxon>
        <taxon>Verrucomicrobiia</taxon>
        <taxon>Verrucomicrobiales</taxon>
        <taxon>Verrucomicrobiaceae</taxon>
        <taxon>Luteolibacter</taxon>
    </lineage>
</organism>
<keyword evidence="1" id="KW-1133">Transmembrane helix</keyword>
<evidence type="ECO:0000313" key="4">
    <source>
        <dbReference type="Proteomes" id="UP000600139"/>
    </source>
</evidence>
<evidence type="ECO:0000256" key="2">
    <source>
        <dbReference type="SAM" id="SignalP"/>
    </source>
</evidence>
<keyword evidence="4" id="KW-1185">Reference proteome</keyword>
<feature type="transmembrane region" description="Helical" evidence="1">
    <location>
        <begin position="160"/>
        <end position="181"/>
    </location>
</feature>
<sequence length="187" mass="20310">MKTVFVAILLLVASCAPRAVLVEPVAPAVTKARASVEAANMSSARLEKNVGSIHTGISSLGLEINKATTEADRLRKQGSATPAELEKQWKALTGIRTRNLFLETQSTEAVQNAAEQRFLRETANARLAELEKTAVTNDKGVEKLKTQIVRQEGDAALGRWMKRGIVIGAVVIFIAIALYIATRFRIL</sequence>
<gene>
    <name evidence="3" type="ORF">JIN84_17835</name>
</gene>